<feature type="non-terminal residue" evidence="2">
    <location>
        <position position="1"/>
    </location>
</feature>
<feature type="non-terminal residue" evidence="2">
    <location>
        <position position="130"/>
    </location>
</feature>
<evidence type="ECO:0000259" key="1">
    <source>
        <dbReference type="Pfam" id="PF14691"/>
    </source>
</evidence>
<accession>A0AAW9KA07</accession>
<dbReference type="PRINTS" id="PR00419">
    <property type="entry name" value="ADXRDTASE"/>
</dbReference>
<organism evidence="2 3">
    <name type="scientific">Clostridium perfringens</name>
    <dbReference type="NCBI Taxonomy" id="1502"/>
    <lineage>
        <taxon>Bacteria</taxon>
        <taxon>Bacillati</taxon>
        <taxon>Bacillota</taxon>
        <taxon>Clostridia</taxon>
        <taxon>Eubacteriales</taxon>
        <taxon>Clostridiaceae</taxon>
        <taxon>Clostridium</taxon>
    </lineage>
</organism>
<dbReference type="SUPFAM" id="SSF51971">
    <property type="entry name" value="Nucleotide-binding domain"/>
    <property type="match status" value="1"/>
</dbReference>
<dbReference type="InterPro" id="IPR028261">
    <property type="entry name" value="DPD_II"/>
</dbReference>
<dbReference type="GO" id="GO:0051536">
    <property type="term" value="F:iron-sulfur cluster binding"/>
    <property type="evidence" value="ECO:0007669"/>
    <property type="project" value="InterPro"/>
</dbReference>
<evidence type="ECO:0000313" key="3">
    <source>
        <dbReference type="Proteomes" id="UP001288944"/>
    </source>
</evidence>
<dbReference type="Gene3D" id="3.50.50.60">
    <property type="entry name" value="FAD/NAD(P)-binding domain"/>
    <property type="match status" value="1"/>
</dbReference>
<name>A0AAW9KA07_CLOPF</name>
<dbReference type="Pfam" id="PF14691">
    <property type="entry name" value="Fer4_20"/>
    <property type="match status" value="1"/>
</dbReference>
<gene>
    <name evidence="2" type="ORF">GNF83_22485</name>
</gene>
<feature type="domain" description="Dihydroprymidine dehydrogenase" evidence="1">
    <location>
        <begin position="2"/>
        <end position="71"/>
    </location>
</feature>
<dbReference type="Pfam" id="PF13450">
    <property type="entry name" value="NAD_binding_8"/>
    <property type="match status" value="1"/>
</dbReference>
<dbReference type="PANTHER" id="PTHR42783">
    <property type="entry name" value="GLUTAMATE SYNTHASE [NADPH] SMALL CHAIN"/>
    <property type="match status" value="1"/>
</dbReference>
<evidence type="ECO:0000313" key="2">
    <source>
        <dbReference type="EMBL" id="MDZ7543880.1"/>
    </source>
</evidence>
<dbReference type="InterPro" id="IPR009051">
    <property type="entry name" value="Helical_ferredxn"/>
</dbReference>
<dbReference type="AlphaFoldDB" id="A0AAW9KA07"/>
<dbReference type="Proteomes" id="UP001288944">
    <property type="component" value="Unassembled WGS sequence"/>
</dbReference>
<dbReference type="Gene3D" id="1.10.1060.10">
    <property type="entry name" value="Alpha-helical ferredoxin"/>
    <property type="match status" value="1"/>
</dbReference>
<reference evidence="2" key="1">
    <citation type="submission" date="2019-11" db="EMBL/GenBank/DDBJ databases">
        <title>Characterization of Clostridium perfringens isolates from swine manure treated agricultural soils.</title>
        <authorList>
            <person name="Wushke S.T."/>
        </authorList>
    </citation>
    <scope>NUCLEOTIDE SEQUENCE</scope>
    <source>
        <strain evidence="2">X62</strain>
    </source>
</reference>
<dbReference type="InterPro" id="IPR036188">
    <property type="entry name" value="FAD/NAD-bd_sf"/>
</dbReference>
<comment type="caution">
    <text evidence="2">The sequence shown here is derived from an EMBL/GenBank/DDBJ whole genome shotgun (WGS) entry which is preliminary data.</text>
</comment>
<dbReference type="EMBL" id="WNUR01001747">
    <property type="protein sequence ID" value="MDZ7543880.1"/>
    <property type="molecule type" value="Genomic_DNA"/>
</dbReference>
<sequence>AHIAVQGYIKLASQGKYKEALELVKHENPFPAVCGRICPRKCESACTRGDIDEPVAVDEIKKFIAEQDLNMEHRYVPRKRHEYGKKIAIVGAGPSGLSCAYYLAIDGYKVTVFEKQKVLGGMLTLGIPSY</sequence>
<protein>
    <submittedName>
        <fullName evidence="2">FAD-dependent oxidoreductase</fullName>
    </submittedName>
</protein>
<dbReference type="PANTHER" id="PTHR42783:SF3">
    <property type="entry name" value="GLUTAMATE SYNTHASE [NADPH] SMALL CHAIN-RELATED"/>
    <property type="match status" value="1"/>
</dbReference>
<proteinExistence type="predicted"/>